<dbReference type="PROSITE" id="PS00675">
    <property type="entry name" value="SIGMA54_INTERACT_1"/>
    <property type="match status" value="1"/>
</dbReference>
<dbReference type="PROSITE" id="PS50110">
    <property type="entry name" value="RESPONSE_REGULATORY"/>
    <property type="match status" value="1"/>
</dbReference>
<dbReference type="InterPro" id="IPR001789">
    <property type="entry name" value="Sig_transdc_resp-reg_receiver"/>
</dbReference>
<dbReference type="CDD" id="cd00009">
    <property type="entry name" value="AAA"/>
    <property type="match status" value="1"/>
</dbReference>
<dbReference type="InterPro" id="IPR025662">
    <property type="entry name" value="Sigma_54_int_dom_ATP-bd_1"/>
</dbReference>
<dbReference type="PROSITE" id="PS50045">
    <property type="entry name" value="SIGMA54_INTERACT_4"/>
    <property type="match status" value="1"/>
</dbReference>
<dbReference type="FunFam" id="3.40.50.2300:FF:000018">
    <property type="entry name" value="DNA-binding transcriptional regulator NtrC"/>
    <property type="match status" value="1"/>
</dbReference>
<dbReference type="AlphaFoldDB" id="A0A7C1ZTM2"/>
<evidence type="ECO:0000256" key="8">
    <source>
        <dbReference type="PROSITE-ProRule" id="PRU00169"/>
    </source>
</evidence>
<dbReference type="Gene3D" id="3.40.50.300">
    <property type="entry name" value="P-loop containing nucleotide triphosphate hydrolases"/>
    <property type="match status" value="1"/>
</dbReference>
<dbReference type="Pfam" id="PF00158">
    <property type="entry name" value="Sigma54_activat"/>
    <property type="match status" value="1"/>
</dbReference>
<keyword evidence="4" id="KW-0902">Two-component regulatory system</keyword>
<comment type="caution">
    <text evidence="11">The sequence shown here is derived from an EMBL/GenBank/DDBJ whole genome shotgun (WGS) entry which is preliminary data.</text>
</comment>
<dbReference type="PROSITE" id="PS00688">
    <property type="entry name" value="SIGMA54_INTERACT_3"/>
    <property type="match status" value="1"/>
</dbReference>
<evidence type="ECO:0000259" key="10">
    <source>
        <dbReference type="PROSITE" id="PS50110"/>
    </source>
</evidence>
<dbReference type="Gene3D" id="1.10.8.60">
    <property type="match status" value="1"/>
</dbReference>
<dbReference type="InterPro" id="IPR011006">
    <property type="entry name" value="CheY-like_superfamily"/>
</dbReference>
<dbReference type="GO" id="GO:0043565">
    <property type="term" value="F:sequence-specific DNA binding"/>
    <property type="evidence" value="ECO:0007669"/>
    <property type="project" value="InterPro"/>
</dbReference>
<keyword evidence="5" id="KW-0805">Transcription regulation</keyword>
<dbReference type="Pfam" id="PF25601">
    <property type="entry name" value="AAA_lid_14"/>
    <property type="match status" value="1"/>
</dbReference>
<evidence type="ECO:0000256" key="4">
    <source>
        <dbReference type="ARBA" id="ARBA00023012"/>
    </source>
</evidence>
<dbReference type="GO" id="GO:0006355">
    <property type="term" value="P:regulation of DNA-templated transcription"/>
    <property type="evidence" value="ECO:0007669"/>
    <property type="project" value="InterPro"/>
</dbReference>
<feature type="domain" description="Sigma-54 factor interaction" evidence="9">
    <location>
        <begin position="142"/>
        <end position="371"/>
    </location>
</feature>
<dbReference type="InterPro" id="IPR003593">
    <property type="entry name" value="AAA+_ATPase"/>
</dbReference>
<dbReference type="InterPro" id="IPR002078">
    <property type="entry name" value="Sigma_54_int"/>
</dbReference>
<evidence type="ECO:0000256" key="5">
    <source>
        <dbReference type="ARBA" id="ARBA00023015"/>
    </source>
</evidence>
<keyword evidence="1 8" id="KW-0597">Phosphoprotein</keyword>
<reference evidence="11" key="1">
    <citation type="journal article" date="2020" name="mSystems">
        <title>Genome- and Community-Level Interaction Insights into Carbon Utilization and Element Cycling Functions of Hydrothermarchaeota in Hydrothermal Sediment.</title>
        <authorList>
            <person name="Zhou Z."/>
            <person name="Liu Y."/>
            <person name="Xu W."/>
            <person name="Pan J."/>
            <person name="Luo Z.H."/>
            <person name="Li M."/>
        </authorList>
    </citation>
    <scope>NUCLEOTIDE SEQUENCE [LARGE SCALE GENOMIC DNA]</scope>
    <source>
        <strain evidence="11">HyVt-389</strain>
    </source>
</reference>
<dbReference type="InterPro" id="IPR009057">
    <property type="entry name" value="Homeodomain-like_sf"/>
</dbReference>
<organism evidence="11">
    <name type="scientific">Desulfofervidus auxilii</name>
    <dbReference type="NCBI Taxonomy" id="1621989"/>
    <lineage>
        <taxon>Bacteria</taxon>
        <taxon>Pseudomonadati</taxon>
        <taxon>Thermodesulfobacteriota</taxon>
        <taxon>Candidatus Desulfofervidia</taxon>
        <taxon>Candidatus Desulfofervidales</taxon>
        <taxon>Candidatus Desulfofervidaceae</taxon>
        <taxon>Candidatus Desulfofervidus</taxon>
    </lineage>
</organism>
<keyword evidence="6" id="KW-0238">DNA-binding</keyword>
<dbReference type="FunFam" id="3.40.50.300:FF:000006">
    <property type="entry name" value="DNA-binding transcriptional regulator NtrC"/>
    <property type="match status" value="1"/>
</dbReference>
<sequence length="460" mass="52693">MENILVVDDEKNFLIILKAVLEEEGYQVLTAQDAFTALEILSHTDVDTVLTDMKMPQMDGILLLERIKQINPELPVIIMTAYGTVEKAVEAMKKGAFDYVLKPFSNEELKLNVRKAIDMHHLLRENRRLNQALHQRYHFENLVGKSTAMQRIFDLIRKVANTKTTVLITGETGTGKELVAKAIHYNSGRKNGPFISVNCGALAETLLDSELFGHEKGSFTGAIALRKGRFELADKGTLFLDEVSEMSPSLQVKLLRVLQEKEFERVGGTKTIKTDVRIITASNKDLKEEIKAGRFREDLYYRLNVVHIHLPPLRERTTDIPLLVAYFLKKYSKEMKKRELKVTPEVLNILYNYSWPGNIRELENVIERAVVLCSEEEIKPEHLPERLREQDTSVHAEIFKHLPPNLKLPEILEEIEARFIKHALVQNNFVQAKAARALGITKSLLQYKIKRYKLLPSKDC</sequence>
<evidence type="ECO:0000259" key="9">
    <source>
        <dbReference type="PROSITE" id="PS50045"/>
    </source>
</evidence>
<dbReference type="Gene3D" id="1.10.10.60">
    <property type="entry name" value="Homeodomain-like"/>
    <property type="match status" value="1"/>
</dbReference>
<evidence type="ECO:0000256" key="7">
    <source>
        <dbReference type="ARBA" id="ARBA00023163"/>
    </source>
</evidence>
<dbReference type="InterPro" id="IPR027417">
    <property type="entry name" value="P-loop_NTPase"/>
</dbReference>
<dbReference type="InterPro" id="IPR025944">
    <property type="entry name" value="Sigma_54_int_dom_CS"/>
</dbReference>
<dbReference type="EMBL" id="DRIH01000257">
    <property type="protein sequence ID" value="HEC68552.1"/>
    <property type="molecule type" value="Genomic_DNA"/>
</dbReference>
<dbReference type="PANTHER" id="PTHR32071">
    <property type="entry name" value="TRANSCRIPTIONAL REGULATORY PROTEIN"/>
    <property type="match status" value="1"/>
</dbReference>
<dbReference type="GO" id="GO:0005524">
    <property type="term" value="F:ATP binding"/>
    <property type="evidence" value="ECO:0007669"/>
    <property type="project" value="UniProtKB-KW"/>
</dbReference>
<feature type="domain" description="Response regulatory" evidence="10">
    <location>
        <begin position="3"/>
        <end position="117"/>
    </location>
</feature>
<dbReference type="Gene3D" id="3.40.50.2300">
    <property type="match status" value="1"/>
</dbReference>
<dbReference type="SMART" id="SM00448">
    <property type="entry name" value="REC"/>
    <property type="match status" value="1"/>
</dbReference>
<dbReference type="SUPFAM" id="SSF52540">
    <property type="entry name" value="P-loop containing nucleoside triphosphate hydrolases"/>
    <property type="match status" value="1"/>
</dbReference>
<dbReference type="InterPro" id="IPR025943">
    <property type="entry name" value="Sigma_54_int_dom_ATP-bd_2"/>
</dbReference>
<evidence type="ECO:0000256" key="2">
    <source>
        <dbReference type="ARBA" id="ARBA00022741"/>
    </source>
</evidence>
<keyword evidence="2" id="KW-0547">Nucleotide-binding</keyword>
<dbReference type="PROSITE" id="PS00676">
    <property type="entry name" value="SIGMA54_INTERACT_2"/>
    <property type="match status" value="1"/>
</dbReference>
<dbReference type="PRINTS" id="PR01590">
    <property type="entry name" value="HTHFIS"/>
</dbReference>
<dbReference type="Pfam" id="PF00072">
    <property type="entry name" value="Response_reg"/>
    <property type="match status" value="1"/>
</dbReference>
<accession>A0A7C1ZTM2</accession>
<keyword evidence="7" id="KW-0804">Transcription</keyword>
<evidence type="ECO:0000256" key="3">
    <source>
        <dbReference type="ARBA" id="ARBA00022840"/>
    </source>
</evidence>
<gene>
    <name evidence="11" type="ORF">ENI35_07100</name>
</gene>
<dbReference type="Proteomes" id="UP000885738">
    <property type="component" value="Unassembled WGS sequence"/>
</dbReference>
<evidence type="ECO:0000313" key="11">
    <source>
        <dbReference type="EMBL" id="HEC68552.1"/>
    </source>
</evidence>
<feature type="modified residue" description="4-aspartylphosphate" evidence="8">
    <location>
        <position position="52"/>
    </location>
</feature>
<evidence type="ECO:0000256" key="6">
    <source>
        <dbReference type="ARBA" id="ARBA00023125"/>
    </source>
</evidence>
<dbReference type="GO" id="GO:0000160">
    <property type="term" value="P:phosphorelay signal transduction system"/>
    <property type="evidence" value="ECO:0007669"/>
    <property type="project" value="UniProtKB-KW"/>
</dbReference>
<name>A0A7C1ZTM2_DESA2</name>
<dbReference type="SUPFAM" id="SSF52172">
    <property type="entry name" value="CheY-like"/>
    <property type="match status" value="1"/>
</dbReference>
<dbReference type="SMART" id="SM00382">
    <property type="entry name" value="AAA"/>
    <property type="match status" value="1"/>
</dbReference>
<dbReference type="SUPFAM" id="SSF46689">
    <property type="entry name" value="Homeodomain-like"/>
    <property type="match status" value="1"/>
</dbReference>
<dbReference type="Pfam" id="PF02954">
    <property type="entry name" value="HTH_8"/>
    <property type="match status" value="1"/>
</dbReference>
<keyword evidence="3" id="KW-0067">ATP-binding</keyword>
<evidence type="ECO:0000256" key="1">
    <source>
        <dbReference type="ARBA" id="ARBA00022553"/>
    </source>
</evidence>
<dbReference type="InterPro" id="IPR058031">
    <property type="entry name" value="AAA_lid_NorR"/>
</dbReference>
<protein>
    <submittedName>
        <fullName evidence="11">Sigma-54-dependent Fis family transcriptional regulator</fullName>
    </submittedName>
</protein>
<proteinExistence type="predicted"/>
<dbReference type="InterPro" id="IPR002197">
    <property type="entry name" value="HTH_Fis"/>
</dbReference>